<evidence type="ECO:0000256" key="1">
    <source>
        <dbReference type="ARBA" id="ARBA00004123"/>
    </source>
</evidence>
<name>A0AAD5TR16_9FUNG</name>
<evidence type="ECO:0000256" key="2">
    <source>
        <dbReference type="ARBA" id="ARBA00023242"/>
    </source>
</evidence>
<dbReference type="GO" id="GO:0005634">
    <property type="term" value="C:nucleus"/>
    <property type="evidence" value="ECO:0007669"/>
    <property type="project" value="UniProtKB-SubCell"/>
</dbReference>
<evidence type="ECO:0000313" key="4">
    <source>
        <dbReference type="Proteomes" id="UP001212152"/>
    </source>
</evidence>
<dbReference type="EMBL" id="JADGJQ010000003">
    <property type="protein sequence ID" value="KAJ3184630.1"/>
    <property type="molecule type" value="Genomic_DNA"/>
</dbReference>
<accession>A0AAD5TR16</accession>
<keyword evidence="2" id="KW-0539">Nucleus</keyword>
<evidence type="ECO:0000313" key="3">
    <source>
        <dbReference type="EMBL" id="KAJ3184630.1"/>
    </source>
</evidence>
<dbReference type="PANTHER" id="PTHR13489:SF0">
    <property type="entry name" value="MINI-CHROMOSOME MAINTENANCE COMPLEX-BINDING PROTEIN"/>
    <property type="match status" value="1"/>
</dbReference>
<dbReference type="GO" id="GO:0003682">
    <property type="term" value="F:chromatin binding"/>
    <property type="evidence" value="ECO:0007669"/>
    <property type="project" value="TreeGrafter"/>
</dbReference>
<proteinExistence type="predicted"/>
<organism evidence="3 4">
    <name type="scientific">Geranomyces variabilis</name>
    <dbReference type="NCBI Taxonomy" id="109894"/>
    <lineage>
        <taxon>Eukaryota</taxon>
        <taxon>Fungi</taxon>
        <taxon>Fungi incertae sedis</taxon>
        <taxon>Chytridiomycota</taxon>
        <taxon>Chytridiomycota incertae sedis</taxon>
        <taxon>Chytridiomycetes</taxon>
        <taxon>Spizellomycetales</taxon>
        <taxon>Powellomycetaceae</taxon>
        <taxon>Geranomyces</taxon>
    </lineage>
</organism>
<keyword evidence="4" id="KW-1185">Reference proteome</keyword>
<gene>
    <name evidence="3" type="ORF">HDU87_004033</name>
</gene>
<comment type="caution">
    <text evidence="3">The sequence shown here is derived from an EMBL/GenBank/DDBJ whole genome shotgun (WGS) entry which is preliminary data.</text>
</comment>
<dbReference type="AlphaFoldDB" id="A0AAD5TR16"/>
<reference evidence="3" key="1">
    <citation type="submission" date="2020-05" db="EMBL/GenBank/DDBJ databases">
        <title>Phylogenomic resolution of chytrid fungi.</title>
        <authorList>
            <person name="Stajich J.E."/>
            <person name="Amses K."/>
            <person name="Simmons R."/>
            <person name="Seto K."/>
            <person name="Myers J."/>
            <person name="Bonds A."/>
            <person name="Quandt C.A."/>
            <person name="Barry K."/>
            <person name="Liu P."/>
            <person name="Grigoriev I."/>
            <person name="Longcore J.E."/>
            <person name="James T.Y."/>
        </authorList>
    </citation>
    <scope>NUCLEOTIDE SEQUENCE</scope>
    <source>
        <strain evidence="3">JEL0379</strain>
    </source>
</reference>
<dbReference type="GO" id="GO:0006261">
    <property type="term" value="P:DNA-templated DNA replication"/>
    <property type="evidence" value="ECO:0007669"/>
    <property type="project" value="TreeGrafter"/>
</dbReference>
<protein>
    <recommendedName>
        <fullName evidence="5">Mini-chromosome maintenance complex-binding protein</fullName>
    </recommendedName>
</protein>
<dbReference type="PANTHER" id="PTHR13489">
    <property type="entry name" value="MINI-CHROMOSOME MAINTENANCE COMPLEX-BINDING PROTEIN"/>
    <property type="match status" value="1"/>
</dbReference>
<evidence type="ECO:0008006" key="5">
    <source>
        <dbReference type="Google" id="ProtNLM"/>
    </source>
</evidence>
<dbReference type="Pfam" id="PF09739">
    <property type="entry name" value="MCM_bind"/>
    <property type="match status" value="2"/>
</dbReference>
<dbReference type="InterPro" id="IPR019140">
    <property type="entry name" value="MCM_complex-bd"/>
</dbReference>
<comment type="subcellular location">
    <subcellularLocation>
        <location evidence="1">Nucleus</location>
    </subcellularLocation>
</comment>
<sequence length="595" mass="63938">MTSAMHHHNSEYLNRPLSVIDARLKEHPGCSADELSTHFSVYFSSPDAMNSIPLYTAASSRTLRNGALVRFRCSVQDNSFNPQEYFRHVSLRNAATGATDSLPTVFRDTLPEKNGFTALEPDMRRFTPDLVGEKHPVYCVAIPGENDWVRAAVIASRGSNGDGDAVLADGMAGLNIADQQSQAPALPAKLPDPTSPHAVGALVKTYGADPSFRLNDVIDVVGVIERTPASTEPAEEDPMADVAESAAFAAVPRIHALFYKRLVGPALDNVAGVVSEGDVNMGAWRAEVVSLLTQQLAGDALAAEYLLLHLLSKIDHRSADDTAIGYLPLNISNYPVDPAFSSSLYTLLSLILPRSHRLQLTLDHLNTRARIAPAQATADLATDIGLHAGELQLAPGTLVLIDEAGLRDGALNERGVRNVQHLATAIRAARLPCLIPYGEISQDIDLRFLVLSQGKCMFGIDCIVPLVPAAQQEPPPPPPVAEVDTALLARARALLATAQHAPYSIPQDMVDVIGADYSAQRAAAPSKGAVDMGDLSRRLEVAKLLCRSLGIRELGREEWEWAGRLEEERRLRVGVKKVPAAAATATARHAEVAGR</sequence>
<dbReference type="Proteomes" id="UP001212152">
    <property type="component" value="Unassembled WGS sequence"/>
</dbReference>